<reference evidence="2 3" key="1">
    <citation type="submission" date="2022-06" db="EMBL/GenBank/DDBJ databases">
        <title>Isolation of gut microbiota from human fecal samples.</title>
        <authorList>
            <person name="Pamer E.G."/>
            <person name="Barat B."/>
            <person name="Waligurski E."/>
            <person name="Medina S."/>
            <person name="Paddock L."/>
            <person name="Mostad J."/>
        </authorList>
    </citation>
    <scope>NUCLEOTIDE SEQUENCE [LARGE SCALE GENOMIC DNA]</scope>
    <source>
        <strain evidence="2 3">DFI.9.90</strain>
    </source>
</reference>
<dbReference type="InterPro" id="IPR051448">
    <property type="entry name" value="CdaR-like_regulators"/>
</dbReference>
<dbReference type="InterPro" id="IPR042070">
    <property type="entry name" value="PucR_C-HTH_sf"/>
</dbReference>
<dbReference type="Pfam" id="PF13556">
    <property type="entry name" value="HTH_30"/>
    <property type="match status" value="1"/>
</dbReference>
<dbReference type="RefSeq" id="WP_008708582.1">
    <property type="nucleotide sequence ID" value="NZ_DBEWVB010000223.1"/>
</dbReference>
<evidence type="ECO:0000313" key="2">
    <source>
        <dbReference type="EMBL" id="MCQ4813708.1"/>
    </source>
</evidence>
<dbReference type="InterPro" id="IPR025736">
    <property type="entry name" value="PucR_C-HTH_dom"/>
</dbReference>
<accession>A0AAW5K5D4</accession>
<dbReference type="PANTHER" id="PTHR33744">
    <property type="entry name" value="CARBOHYDRATE DIACID REGULATOR"/>
    <property type="match status" value="1"/>
</dbReference>
<feature type="domain" description="PucR C-terminal helix-turn-helix" evidence="1">
    <location>
        <begin position="321"/>
        <end position="375"/>
    </location>
</feature>
<proteinExistence type="predicted"/>
<evidence type="ECO:0000259" key="1">
    <source>
        <dbReference type="Pfam" id="PF13556"/>
    </source>
</evidence>
<organism evidence="2 3">
    <name type="scientific">Cloacibacillus evryensis</name>
    <dbReference type="NCBI Taxonomy" id="508460"/>
    <lineage>
        <taxon>Bacteria</taxon>
        <taxon>Thermotogati</taxon>
        <taxon>Synergistota</taxon>
        <taxon>Synergistia</taxon>
        <taxon>Synergistales</taxon>
        <taxon>Synergistaceae</taxon>
        <taxon>Cloacibacillus</taxon>
    </lineage>
</organism>
<keyword evidence="3" id="KW-1185">Reference proteome</keyword>
<name>A0AAW5K5D4_9BACT</name>
<protein>
    <submittedName>
        <fullName evidence="2">Helix-turn-helix domain-containing protein</fullName>
    </submittedName>
</protein>
<evidence type="ECO:0000313" key="3">
    <source>
        <dbReference type="Proteomes" id="UP001205919"/>
    </source>
</evidence>
<dbReference type="Proteomes" id="UP001205919">
    <property type="component" value="Unassembled WGS sequence"/>
</dbReference>
<sequence length="396" mass="44825">MPEKDRDRFLRDTMRTALESGDIQRVLSLFRDWSGLDFAYIDARTKAICCTRGEPQFYEELQLYPVMELLRIYSAWEVTRQSCRLGWLVTASPAGSECACQAEAPFVADALAVCHLSKFTRCLADGGEESSFTAKLFAAKEEDEAYCLGMLREGGVELSKGFCAASFFSELGGSAEARLLERFRGIAEGAGVKFFVSGDERVKNFIFFHNGRGMRQTIVTNLITLWEHSAREGQISSEGRICWGWSGEGLSYGDIPRCLSQAFFVVKHGLIRGAVPPVLMWEELGLWRVFAALSESADFSAYAADCLKEIIKYDETHQSRLMMTLHTFVRHSWNLTAVSKELWLHYNSMKYRYNKIAALLGKNLDDPEVRFKLTVIFYIYAYSLSPLEYLNSARGL</sequence>
<comment type="caution">
    <text evidence="2">The sequence shown here is derived from an EMBL/GenBank/DDBJ whole genome shotgun (WGS) entry which is preliminary data.</text>
</comment>
<dbReference type="AlphaFoldDB" id="A0AAW5K5D4"/>
<dbReference type="EMBL" id="JANFYT010000007">
    <property type="protein sequence ID" value="MCQ4813708.1"/>
    <property type="molecule type" value="Genomic_DNA"/>
</dbReference>
<dbReference type="PANTHER" id="PTHR33744:SF1">
    <property type="entry name" value="DNA-BINDING TRANSCRIPTIONAL ACTIVATOR ADER"/>
    <property type="match status" value="1"/>
</dbReference>
<gene>
    <name evidence="2" type="ORF">NE630_04615</name>
</gene>
<dbReference type="Gene3D" id="1.10.10.2840">
    <property type="entry name" value="PucR C-terminal helix-turn-helix domain"/>
    <property type="match status" value="1"/>
</dbReference>